<proteinExistence type="predicted"/>
<evidence type="ECO:0000313" key="1">
    <source>
        <dbReference type="EMBL" id="MDF0594294.1"/>
    </source>
</evidence>
<comment type="caution">
    <text evidence="1">The sequence shown here is derived from an EMBL/GenBank/DDBJ whole genome shotgun (WGS) entry which is preliminary data.</text>
</comment>
<evidence type="ECO:0000313" key="2">
    <source>
        <dbReference type="Proteomes" id="UP001215956"/>
    </source>
</evidence>
<dbReference type="EMBL" id="JARFPL010000062">
    <property type="protein sequence ID" value="MDF0594294.1"/>
    <property type="molecule type" value="Genomic_DNA"/>
</dbReference>
<dbReference type="RefSeq" id="WP_316969987.1">
    <property type="nucleotide sequence ID" value="NZ_JARFPL010000062.1"/>
</dbReference>
<name>A0ABT5XHV4_9EURY</name>
<dbReference type="Proteomes" id="UP001215956">
    <property type="component" value="Unassembled WGS sequence"/>
</dbReference>
<protein>
    <submittedName>
        <fullName evidence="1">Uncharacterized protein</fullName>
    </submittedName>
</protein>
<accession>A0ABT5XHV4</accession>
<reference evidence="1 2" key="1">
    <citation type="submission" date="2023-03" db="EMBL/GenBank/DDBJ databases">
        <title>Whole genome sequencing of Methanotrichaceae archaeon M04Ac.</title>
        <authorList>
            <person name="Khomyakova M.A."/>
            <person name="Merkel A.Y."/>
            <person name="Slobodkin A.I."/>
        </authorList>
    </citation>
    <scope>NUCLEOTIDE SEQUENCE [LARGE SCALE GENOMIC DNA]</scope>
    <source>
        <strain evidence="1 2">M04Ac</strain>
    </source>
</reference>
<organism evidence="1 2">
    <name type="scientific">Candidatus Methanocrinis alkalitolerans</name>
    <dbReference type="NCBI Taxonomy" id="3033395"/>
    <lineage>
        <taxon>Archaea</taxon>
        <taxon>Methanobacteriati</taxon>
        <taxon>Methanobacteriota</taxon>
        <taxon>Stenosarchaea group</taxon>
        <taxon>Methanomicrobia</taxon>
        <taxon>Methanotrichales</taxon>
        <taxon>Methanotrichaceae</taxon>
        <taxon>Methanocrinis</taxon>
    </lineage>
</organism>
<sequence length="69" mass="7656">MAPWEEVVGTIHAIDHEGGAVVATIGAMKVILPPEMAEMLEPLLGQRIATIRVDDTGRPYRVRTFRRSE</sequence>
<gene>
    <name evidence="1" type="ORF">P0O24_11960</name>
</gene>
<keyword evidence="2" id="KW-1185">Reference proteome</keyword>